<dbReference type="Proteomes" id="UP000054485">
    <property type="component" value="Unassembled WGS sequence"/>
</dbReference>
<dbReference type="InParanoid" id="A0A0D0AUP6"/>
<accession>A0A0D0AUP6</accession>
<sequence length="105" mass="11978">MACNTFRFAVWNSVDIQYKLEIYTQGLIGTETTTMNSIGVSRKMHSLKKLASLWPSDFHANTIFETVVNVVTHCSSKLRSDLIREMWALVDEPADGQILKHQCMQ</sequence>
<dbReference type="OrthoDB" id="3256413at2759"/>
<protein>
    <submittedName>
        <fullName evidence="1">Uncharacterized protein</fullName>
    </submittedName>
</protein>
<evidence type="ECO:0000313" key="1">
    <source>
        <dbReference type="EMBL" id="KIK38052.1"/>
    </source>
</evidence>
<gene>
    <name evidence="1" type="ORF">CY34DRAFT_809768</name>
</gene>
<dbReference type="HOGENOM" id="CLU_2238377_0_0_1"/>
<dbReference type="AlphaFoldDB" id="A0A0D0AUP6"/>
<evidence type="ECO:0000313" key="2">
    <source>
        <dbReference type="Proteomes" id="UP000054485"/>
    </source>
</evidence>
<name>A0A0D0AUP6_9AGAM</name>
<dbReference type="EMBL" id="KN835414">
    <property type="protein sequence ID" value="KIK38052.1"/>
    <property type="molecule type" value="Genomic_DNA"/>
</dbReference>
<keyword evidence="2" id="KW-1185">Reference proteome</keyword>
<proteinExistence type="predicted"/>
<reference evidence="2" key="2">
    <citation type="submission" date="2015-01" db="EMBL/GenBank/DDBJ databases">
        <title>Evolutionary Origins and Diversification of the Mycorrhizal Mutualists.</title>
        <authorList>
            <consortium name="DOE Joint Genome Institute"/>
            <consortium name="Mycorrhizal Genomics Consortium"/>
            <person name="Kohler A."/>
            <person name="Kuo A."/>
            <person name="Nagy L.G."/>
            <person name="Floudas D."/>
            <person name="Copeland A."/>
            <person name="Barry K.W."/>
            <person name="Cichocki N."/>
            <person name="Veneault-Fourrey C."/>
            <person name="LaButti K."/>
            <person name="Lindquist E.A."/>
            <person name="Lipzen A."/>
            <person name="Lundell T."/>
            <person name="Morin E."/>
            <person name="Murat C."/>
            <person name="Riley R."/>
            <person name="Ohm R."/>
            <person name="Sun H."/>
            <person name="Tunlid A."/>
            <person name="Henrissat B."/>
            <person name="Grigoriev I.V."/>
            <person name="Hibbett D.S."/>
            <person name="Martin F."/>
        </authorList>
    </citation>
    <scope>NUCLEOTIDE SEQUENCE [LARGE SCALE GENOMIC DNA]</scope>
    <source>
        <strain evidence="2">UH-Slu-Lm8-n1</strain>
    </source>
</reference>
<organism evidence="1 2">
    <name type="scientific">Suillus luteus UH-Slu-Lm8-n1</name>
    <dbReference type="NCBI Taxonomy" id="930992"/>
    <lineage>
        <taxon>Eukaryota</taxon>
        <taxon>Fungi</taxon>
        <taxon>Dikarya</taxon>
        <taxon>Basidiomycota</taxon>
        <taxon>Agaricomycotina</taxon>
        <taxon>Agaricomycetes</taxon>
        <taxon>Agaricomycetidae</taxon>
        <taxon>Boletales</taxon>
        <taxon>Suillineae</taxon>
        <taxon>Suillaceae</taxon>
        <taxon>Suillus</taxon>
    </lineage>
</organism>
<reference evidence="1 2" key="1">
    <citation type="submission" date="2014-04" db="EMBL/GenBank/DDBJ databases">
        <authorList>
            <consortium name="DOE Joint Genome Institute"/>
            <person name="Kuo A."/>
            <person name="Ruytinx J."/>
            <person name="Rineau F."/>
            <person name="Colpaert J."/>
            <person name="Kohler A."/>
            <person name="Nagy L.G."/>
            <person name="Floudas D."/>
            <person name="Copeland A."/>
            <person name="Barry K.W."/>
            <person name="Cichocki N."/>
            <person name="Veneault-Fourrey C."/>
            <person name="LaButti K."/>
            <person name="Lindquist E.A."/>
            <person name="Lipzen A."/>
            <person name="Lundell T."/>
            <person name="Morin E."/>
            <person name="Murat C."/>
            <person name="Sun H."/>
            <person name="Tunlid A."/>
            <person name="Henrissat B."/>
            <person name="Grigoriev I.V."/>
            <person name="Hibbett D.S."/>
            <person name="Martin F."/>
            <person name="Nordberg H.P."/>
            <person name="Cantor M.N."/>
            <person name="Hua S.X."/>
        </authorList>
    </citation>
    <scope>NUCLEOTIDE SEQUENCE [LARGE SCALE GENOMIC DNA]</scope>
    <source>
        <strain evidence="1 2">UH-Slu-Lm8-n1</strain>
    </source>
</reference>